<proteinExistence type="predicted"/>
<dbReference type="Proteomes" id="UP000186308">
    <property type="component" value="Unassembled WGS sequence"/>
</dbReference>
<dbReference type="AlphaFoldDB" id="A0A8G2FH92"/>
<accession>A0A8G2FH92</accession>
<keyword evidence="4" id="KW-1185">Reference proteome</keyword>
<keyword evidence="2" id="KW-1133">Transmembrane helix</keyword>
<evidence type="ECO:0000256" key="2">
    <source>
        <dbReference type="SAM" id="Phobius"/>
    </source>
</evidence>
<protein>
    <submittedName>
        <fullName evidence="3">Uncharacterized protein</fullName>
    </submittedName>
</protein>
<sequence length="510" mass="51901">MTTSTPPLTGPAAINPHVSSIFLKGPAMSDAISDAPLPRTPISTPTEPAAPPRARKRDTILFATTALVVAGVTAGFILRHRIEPLVDPLIAHLFHRHVVTPTIPTLSLATEAPPVFYPRHVHKVDGGKTSSGVTHTTPHDKTDPAAASSGPADLAASSGAAKPPIAMQKSHQGDHPAGLAGSSLKALVDLQPGSAAEAAQHATDRAASAGTIKSTASAVQSASVRKTSTLALALRGGADDVSAPPGPVTTNHQPMIATPHPAHSVTTAPGSVPAETAGHETVTPNLAASAVTPAQTPTSVINALLHPPAPVIAMPTNHAVQAPSATILPSPPSAPVNTGGPATLVKIAHPVEAATHLVASPLTPKSEIPVLSMVSQLGVLVAQLRDQNEALAHQVATLQATTTRRLDSFSRTLHLDQAKSALALAVKPAEAPRAAIHPHIFQSHSAVPAGTITASSYRIEAASPGVAILSHDGQIDEVSVGDAVPGVGRVLAVTEDGMSWVVRTTHGVIR</sequence>
<evidence type="ECO:0000313" key="4">
    <source>
        <dbReference type="Proteomes" id="UP000186308"/>
    </source>
</evidence>
<dbReference type="OrthoDB" id="7926359at2"/>
<evidence type="ECO:0000313" key="3">
    <source>
        <dbReference type="EMBL" id="SIR29635.1"/>
    </source>
</evidence>
<feature type="region of interest" description="Disordered" evidence="1">
    <location>
        <begin position="120"/>
        <end position="180"/>
    </location>
</feature>
<organism evidence="3 4">
    <name type="scientific">Acidiphilium rubrum</name>
    <dbReference type="NCBI Taxonomy" id="526"/>
    <lineage>
        <taxon>Bacteria</taxon>
        <taxon>Pseudomonadati</taxon>
        <taxon>Pseudomonadota</taxon>
        <taxon>Alphaproteobacteria</taxon>
        <taxon>Acetobacterales</taxon>
        <taxon>Acidocellaceae</taxon>
        <taxon>Acidiphilium</taxon>
    </lineage>
</organism>
<dbReference type="EMBL" id="FTNE01000023">
    <property type="protein sequence ID" value="SIR29635.1"/>
    <property type="molecule type" value="Genomic_DNA"/>
</dbReference>
<evidence type="ECO:0000256" key="1">
    <source>
        <dbReference type="SAM" id="MobiDB-lite"/>
    </source>
</evidence>
<gene>
    <name evidence="3" type="ORF">SAMN05421828_12334</name>
</gene>
<keyword evidence="2" id="KW-0472">Membrane</keyword>
<dbReference type="RefSeq" id="WP_029312009.1">
    <property type="nucleotide sequence ID" value="NZ_FTNE01000023.1"/>
</dbReference>
<keyword evidence="2" id="KW-0812">Transmembrane</keyword>
<comment type="caution">
    <text evidence="3">The sequence shown here is derived from an EMBL/GenBank/DDBJ whole genome shotgun (WGS) entry which is preliminary data.</text>
</comment>
<feature type="transmembrane region" description="Helical" evidence="2">
    <location>
        <begin position="60"/>
        <end position="78"/>
    </location>
</feature>
<reference evidence="3 4" key="1">
    <citation type="submission" date="2017-01" db="EMBL/GenBank/DDBJ databases">
        <authorList>
            <person name="Varghese N."/>
            <person name="Submissions S."/>
        </authorList>
    </citation>
    <scope>NUCLEOTIDE SEQUENCE [LARGE SCALE GENOMIC DNA]</scope>
    <source>
        <strain evidence="3 4">ATCC 35905</strain>
    </source>
</reference>
<name>A0A8G2FH92_ACIRU</name>
<feature type="compositionally biased region" description="Low complexity" evidence="1">
    <location>
        <begin position="144"/>
        <end position="161"/>
    </location>
</feature>